<keyword evidence="1" id="KW-1133">Transmembrane helix</keyword>
<proteinExistence type="predicted"/>
<feature type="transmembrane region" description="Helical" evidence="1">
    <location>
        <begin position="51"/>
        <end position="76"/>
    </location>
</feature>
<organism evidence="2 3">
    <name type="scientific">Canavalia gladiata</name>
    <name type="common">Sword bean</name>
    <name type="synonym">Dolichos gladiatus</name>
    <dbReference type="NCBI Taxonomy" id="3824"/>
    <lineage>
        <taxon>Eukaryota</taxon>
        <taxon>Viridiplantae</taxon>
        <taxon>Streptophyta</taxon>
        <taxon>Embryophyta</taxon>
        <taxon>Tracheophyta</taxon>
        <taxon>Spermatophyta</taxon>
        <taxon>Magnoliopsida</taxon>
        <taxon>eudicotyledons</taxon>
        <taxon>Gunneridae</taxon>
        <taxon>Pentapetalae</taxon>
        <taxon>rosids</taxon>
        <taxon>fabids</taxon>
        <taxon>Fabales</taxon>
        <taxon>Fabaceae</taxon>
        <taxon>Papilionoideae</taxon>
        <taxon>50 kb inversion clade</taxon>
        <taxon>NPAAA clade</taxon>
        <taxon>indigoferoid/millettioid clade</taxon>
        <taxon>Phaseoleae</taxon>
        <taxon>Canavalia</taxon>
    </lineage>
</organism>
<evidence type="ECO:0000313" key="3">
    <source>
        <dbReference type="Proteomes" id="UP001367508"/>
    </source>
</evidence>
<gene>
    <name evidence="2" type="ORF">VNO77_24134</name>
</gene>
<protein>
    <submittedName>
        <fullName evidence="2">Uncharacterized protein</fullName>
    </submittedName>
</protein>
<evidence type="ECO:0000313" key="2">
    <source>
        <dbReference type="EMBL" id="KAK7329951.1"/>
    </source>
</evidence>
<dbReference type="Proteomes" id="UP001367508">
    <property type="component" value="Unassembled WGS sequence"/>
</dbReference>
<reference evidence="2 3" key="1">
    <citation type="submission" date="2024-01" db="EMBL/GenBank/DDBJ databases">
        <title>The genomes of 5 underutilized Papilionoideae crops provide insights into root nodulation and disease resistanc.</title>
        <authorList>
            <person name="Jiang F."/>
        </authorList>
    </citation>
    <scope>NUCLEOTIDE SEQUENCE [LARGE SCALE GENOMIC DNA]</scope>
    <source>
        <strain evidence="2">LVBAO_FW01</strain>
        <tissue evidence="2">Leaves</tissue>
    </source>
</reference>
<accession>A0AAN9L6Z5</accession>
<comment type="caution">
    <text evidence="2">The sequence shown here is derived from an EMBL/GenBank/DDBJ whole genome shotgun (WGS) entry which is preliminary data.</text>
</comment>
<dbReference type="AlphaFoldDB" id="A0AAN9L6Z5"/>
<keyword evidence="1" id="KW-0472">Membrane</keyword>
<keyword evidence="3" id="KW-1185">Reference proteome</keyword>
<dbReference type="EMBL" id="JAYMYQ010000005">
    <property type="protein sequence ID" value="KAK7329951.1"/>
    <property type="molecule type" value="Genomic_DNA"/>
</dbReference>
<keyword evidence="1" id="KW-0812">Transmembrane</keyword>
<name>A0AAN9L6Z5_CANGL</name>
<evidence type="ECO:0000256" key="1">
    <source>
        <dbReference type="SAM" id="Phobius"/>
    </source>
</evidence>
<sequence length="84" mass="10259">MVWGVNYRDRLGPCQRCEITSWSFYRCMWMWNTYLSHLQMKFLNGFPVLQYFWFLIALVVSIIMTDLYRIVCIYGLNSQDFDYS</sequence>